<dbReference type="GO" id="GO:0016874">
    <property type="term" value="F:ligase activity"/>
    <property type="evidence" value="ECO:0007669"/>
    <property type="project" value="UniProtKB-KW"/>
</dbReference>
<comment type="caution">
    <text evidence="5">The sequence shown here is derived from an EMBL/GenBank/DDBJ whole genome shotgun (WGS) entry which is preliminary data.</text>
</comment>
<evidence type="ECO:0000256" key="1">
    <source>
        <dbReference type="ARBA" id="ARBA00006432"/>
    </source>
</evidence>
<accession>A0ABN2WBU1</accession>
<dbReference type="InterPro" id="IPR020845">
    <property type="entry name" value="AMP-binding_CS"/>
</dbReference>
<keyword evidence="6" id="KW-1185">Reference proteome</keyword>
<reference evidence="5 6" key="1">
    <citation type="journal article" date="2019" name="Int. J. Syst. Evol. Microbiol.">
        <title>The Global Catalogue of Microorganisms (GCM) 10K type strain sequencing project: providing services to taxonomists for standard genome sequencing and annotation.</title>
        <authorList>
            <consortium name="The Broad Institute Genomics Platform"/>
            <consortium name="The Broad Institute Genome Sequencing Center for Infectious Disease"/>
            <person name="Wu L."/>
            <person name="Ma J."/>
        </authorList>
    </citation>
    <scope>NUCLEOTIDE SEQUENCE [LARGE SCALE GENOMIC DNA]</scope>
    <source>
        <strain evidence="5 6">JCM 14559</strain>
    </source>
</reference>
<dbReference type="InterPro" id="IPR045851">
    <property type="entry name" value="AMP-bd_C_sf"/>
</dbReference>
<dbReference type="EMBL" id="BAAANS010000003">
    <property type="protein sequence ID" value="GAA2087084.1"/>
    <property type="molecule type" value="Genomic_DNA"/>
</dbReference>
<comment type="similarity">
    <text evidence="1">Belongs to the ATP-dependent AMP-binding enzyme family.</text>
</comment>
<name>A0ABN2WBU1_9ACTN</name>
<protein>
    <submittedName>
        <fullName evidence="5">4-coumarate--CoA ligase family protein</fullName>
    </submittedName>
</protein>
<dbReference type="RefSeq" id="WP_344550349.1">
    <property type="nucleotide sequence ID" value="NZ_BAAANS010000003.1"/>
</dbReference>
<feature type="domain" description="AMP-binding enzyme C-terminal" evidence="4">
    <location>
        <begin position="444"/>
        <end position="518"/>
    </location>
</feature>
<dbReference type="Pfam" id="PF13193">
    <property type="entry name" value="AMP-binding_C"/>
    <property type="match status" value="1"/>
</dbReference>
<dbReference type="Gene3D" id="3.30.300.30">
    <property type="match status" value="1"/>
</dbReference>
<dbReference type="InterPro" id="IPR025110">
    <property type="entry name" value="AMP-bd_C"/>
</dbReference>
<evidence type="ECO:0000259" key="4">
    <source>
        <dbReference type="Pfam" id="PF13193"/>
    </source>
</evidence>
<dbReference type="PANTHER" id="PTHR24096:SF149">
    <property type="entry name" value="AMP-BINDING DOMAIN-CONTAINING PROTEIN-RELATED"/>
    <property type="match status" value="1"/>
</dbReference>
<dbReference type="InterPro" id="IPR042099">
    <property type="entry name" value="ANL_N_sf"/>
</dbReference>
<dbReference type="Gene3D" id="3.40.50.12780">
    <property type="entry name" value="N-terminal domain of ligase-like"/>
    <property type="match status" value="1"/>
</dbReference>
<organism evidence="5 6">
    <name type="scientific">Kitasatospora saccharophila</name>
    <dbReference type="NCBI Taxonomy" id="407973"/>
    <lineage>
        <taxon>Bacteria</taxon>
        <taxon>Bacillati</taxon>
        <taxon>Actinomycetota</taxon>
        <taxon>Actinomycetes</taxon>
        <taxon>Kitasatosporales</taxon>
        <taxon>Streptomycetaceae</taxon>
        <taxon>Kitasatospora</taxon>
    </lineage>
</organism>
<feature type="domain" description="AMP-dependent synthetase/ligase" evidence="3">
    <location>
        <begin position="29"/>
        <end position="392"/>
    </location>
</feature>
<proteinExistence type="inferred from homology"/>
<evidence type="ECO:0000259" key="3">
    <source>
        <dbReference type="Pfam" id="PF00501"/>
    </source>
</evidence>
<evidence type="ECO:0000313" key="6">
    <source>
        <dbReference type="Proteomes" id="UP001500897"/>
    </source>
</evidence>
<dbReference type="Proteomes" id="UP001500897">
    <property type="component" value="Unassembled WGS sequence"/>
</dbReference>
<evidence type="ECO:0000313" key="5">
    <source>
        <dbReference type="EMBL" id="GAA2087084.1"/>
    </source>
</evidence>
<dbReference type="SUPFAM" id="SSF56801">
    <property type="entry name" value="Acetyl-CoA synthetase-like"/>
    <property type="match status" value="1"/>
</dbReference>
<dbReference type="PANTHER" id="PTHR24096">
    <property type="entry name" value="LONG-CHAIN-FATTY-ACID--COA LIGASE"/>
    <property type="match status" value="1"/>
</dbReference>
<dbReference type="Pfam" id="PF00501">
    <property type="entry name" value="AMP-binding"/>
    <property type="match status" value="1"/>
</dbReference>
<dbReference type="PROSITE" id="PS00455">
    <property type="entry name" value="AMP_BINDING"/>
    <property type="match status" value="1"/>
</dbReference>
<evidence type="ECO:0000256" key="2">
    <source>
        <dbReference type="ARBA" id="ARBA00022598"/>
    </source>
</evidence>
<gene>
    <name evidence="5" type="ORF">GCM10009759_08280</name>
</gene>
<sequence length="539" mass="56498">MVFHSDYPPVTPLDRPLHEAVLGGCANGEHAERPALVDGLTGRSVSYRELDAASRRLAAGLAEAGVAKGDVVALHSPNSLAYPLALYGATRTGAAVAPVDPLVGAAEFTRRLRDCGARWIITTAELLPVARLAAAGHPVAGIFLCDEPAGPRGAGAPRSLADLAASSAPEPEPDLDPATDPAVLPYSSGTTGLPKGVLLTHRAVATNLVQADALLGPRPGERVLAALPFWHAHGLAALLNRPLRARATVVVLPRFDLEQFLTAIQRHRIEAVHVSPPIVLALAKHPLVDRFDLSSVRHVLSTTAPLDPVAAAAAARRLGLPHLLRGYGMTELSPFTHLVPPGEPHPPTGTVGRLLPGTELRIRSLDGPPRDLGPGEDGELLFRGPQVMGGYLDQEAGTAATVDGDGWLHSGDVGRVDAEGWLFVTGRVEELIGPPGHRFAPAGLEALLRTHPSIADAAVVGVAGPHGTEHPKAYVVPAFGCELAEQEVVEYVARRVAPPGRLRGVEFLGVVPRSAEGKVLRRALRARAAQRDHRAGGPA</sequence>
<dbReference type="InterPro" id="IPR000873">
    <property type="entry name" value="AMP-dep_synth/lig_dom"/>
</dbReference>
<keyword evidence="2 5" id="KW-0436">Ligase</keyword>